<dbReference type="Gene3D" id="3.30.2110.10">
    <property type="entry name" value="CbiD-like"/>
    <property type="match status" value="1"/>
</dbReference>
<comment type="catalytic activity">
    <reaction evidence="5">
        <text>Co-precorrin-5B + S-adenosyl-L-methionine = Co-precorrin-6A + S-adenosyl-L-homocysteine</text>
        <dbReference type="Rhea" id="RHEA:26285"/>
        <dbReference type="ChEBI" id="CHEBI:57856"/>
        <dbReference type="ChEBI" id="CHEBI:59789"/>
        <dbReference type="ChEBI" id="CHEBI:60063"/>
        <dbReference type="ChEBI" id="CHEBI:60064"/>
        <dbReference type="EC" id="2.1.1.195"/>
    </reaction>
</comment>
<dbReference type="PANTHER" id="PTHR35863:SF1">
    <property type="entry name" value="COBALT-PRECORRIN-5B C(1)-METHYLTRANSFERASE"/>
    <property type="match status" value="1"/>
</dbReference>
<dbReference type="InterPro" id="IPR002748">
    <property type="entry name" value="CbiD"/>
</dbReference>
<keyword evidence="1 5" id="KW-0169">Cobalamin biosynthesis</keyword>
<dbReference type="PIRSF" id="PIRSF026782">
    <property type="entry name" value="CbiD"/>
    <property type="match status" value="1"/>
</dbReference>
<dbReference type="GO" id="GO:0032259">
    <property type="term" value="P:methylation"/>
    <property type="evidence" value="ECO:0007669"/>
    <property type="project" value="UniProtKB-KW"/>
</dbReference>
<dbReference type="OrthoDB" id="6439987at2"/>
<gene>
    <name evidence="5" type="primary">cbiD</name>
    <name evidence="6" type="ORF">Cpap_3366</name>
</gene>
<keyword evidence="4 5" id="KW-0949">S-adenosyl-L-methionine</keyword>
<dbReference type="GO" id="GO:0043780">
    <property type="term" value="F:cobalt-precorrin-5B C1-methyltransferase activity"/>
    <property type="evidence" value="ECO:0007669"/>
    <property type="project" value="RHEA"/>
</dbReference>
<dbReference type="Proteomes" id="UP000003860">
    <property type="component" value="Unassembled WGS sequence"/>
</dbReference>
<comment type="pathway">
    <text evidence="5">Cofactor biosynthesis; adenosylcobalamin biosynthesis; cob(II)yrinate a,c-diamide from sirohydrochlorin (anaerobic route): step 6/10.</text>
</comment>
<comment type="caution">
    <text evidence="6">The sequence shown here is derived from an EMBL/GenBank/DDBJ whole genome shotgun (WGS) entry which is preliminary data.</text>
</comment>
<dbReference type="SUPFAM" id="SSF111342">
    <property type="entry name" value="CbiD-like"/>
    <property type="match status" value="1"/>
</dbReference>
<dbReference type="STRING" id="588581.Cpap_3366"/>
<dbReference type="Pfam" id="PF01888">
    <property type="entry name" value="CbiD"/>
    <property type="match status" value="1"/>
</dbReference>
<dbReference type="UniPathway" id="UPA00148">
    <property type="reaction ID" value="UER00227"/>
</dbReference>
<keyword evidence="7" id="KW-1185">Reference proteome</keyword>
<dbReference type="NCBIfam" id="TIGR00312">
    <property type="entry name" value="cbiD"/>
    <property type="match status" value="1"/>
</dbReference>
<dbReference type="InterPro" id="IPR036074">
    <property type="entry name" value="CbiD_sf"/>
</dbReference>
<organism evidence="6 7">
    <name type="scientific">Ruminiclostridium papyrosolvens DSM 2782</name>
    <dbReference type="NCBI Taxonomy" id="588581"/>
    <lineage>
        <taxon>Bacteria</taxon>
        <taxon>Bacillati</taxon>
        <taxon>Bacillota</taxon>
        <taxon>Clostridia</taxon>
        <taxon>Eubacteriales</taxon>
        <taxon>Oscillospiraceae</taxon>
        <taxon>Ruminiclostridium</taxon>
    </lineage>
</organism>
<keyword evidence="3 5" id="KW-0808">Transferase</keyword>
<comment type="similarity">
    <text evidence="5">Belongs to the CbiD family.</text>
</comment>
<dbReference type="EC" id="2.1.1.195" evidence="5"/>
<dbReference type="eggNOG" id="COG1903">
    <property type="taxonomic scope" value="Bacteria"/>
</dbReference>
<dbReference type="GO" id="GO:0019251">
    <property type="term" value="P:anaerobic cobalamin biosynthetic process"/>
    <property type="evidence" value="ECO:0007669"/>
    <property type="project" value="UniProtKB-UniRule"/>
</dbReference>
<reference evidence="6" key="2">
    <citation type="submission" date="2011-01" db="EMBL/GenBank/DDBJ databases">
        <title>The Non-contiguous Finished genome of Clostridium papyrosolvens.</title>
        <authorList>
            <person name="Lucas S."/>
            <person name="Copeland A."/>
            <person name="Lapidus A."/>
            <person name="Cheng J.-F."/>
            <person name="Goodwin L."/>
            <person name="Pitluck S."/>
            <person name="Misra M."/>
            <person name="Chertkov O."/>
            <person name="Detter J.C."/>
            <person name="Han C."/>
            <person name="Tapia R."/>
            <person name="Land M."/>
            <person name="Hauser L."/>
            <person name="Kyrpides N."/>
            <person name="Ivanova N."/>
            <person name="Pagani I."/>
            <person name="Mouttaki H."/>
            <person name="He Z."/>
            <person name="Zhou J."/>
            <person name="Hemme C.L."/>
            <person name="Woyke T."/>
        </authorList>
    </citation>
    <scope>NUCLEOTIDE SEQUENCE [LARGE SCALE GENOMIC DNA]</scope>
    <source>
        <strain evidence="6">DSM 2782</strain>
    </source>
</reference>
<dbReference type="PANTHER" id="PTHR35863">
    <property type="entry name" value="COBALT-PRECORRIN-5B C(1)-METHYLTRANSFERASE"/>
    <property type="match status" value="1"/>
</dbReference>
<evidence type="ECO:0000256" key="3">
    <source>
        <dbReference type="ARBA" id="ARBA00022679"/>
    </source>
</evidence>
<evidence type="ECO:0000256" key="5">
    <source>
        <dbReference type="HAMAP-Rule" id="MF_00787"/>
    </source>
</evidence>
<evidence type="ECO:0000313" key="7">
    <source>
        <dbReference type="Proteomes" id="UP000003860"/>
    </source>
</evidence>
<keyword evidence="2 5" id="KW-0489">Methyltransferase</keyword>
<accession>F1T8V7</accession>
<dbReference type="RefSeq" id="WP_004616986.1">
    <property type="nucleotide sequence ID" value="NZ_ACXX02000002.1"/>
</dbReference>
<comment type="function">
    <text evidence="5">Catalyzes the methylation of C-1 in cobalt-precorrin-5B to form cobalt-precorrin-6A.</text>
</comment>
<evidence type="ECO:0000256" key="4">
    <source>
        <dbReference type="ARBA" id="ARBA00022691"/>
    </source>
</evidence>
<evidence type="ECO:0000313" key="6">
    <source>
        <dbReference type="EMBL" id="EGD48939.1"/>
    </source>
</evidence>
<reference evidence="6" key="1">
    <citation type="submission" date="2009-07" db="EMBL/GenBank/DDBJ databases">
        <authorList>
            <consortium name="US DOE Joint Genome Institute (JGI-PGF)"/>
            <person name="Lucas S."/>
            <person name="Copeland A."/>
            <person name="Lapidus A."/>
            <person name="Glavina del Rio T."/>
            <person name="Tice H."/>
            <person name="Bruce D."/>
            <person name="Goodwin L."/>
            <person name="Pitluck S."/>
            <person name="Larimer F."/>
            <person name="Land M.L."/>
            <person name="Mouttaki H."/>
            <person name="He Z."/>
            <person name="Zhou J."/>
            <person name="Hemme C.L."/>
        </authorList>
    </citation>
    <scope>NUCLEOTIDE SEQUENCE</scope>
    <source>
        <strain evidence="6">DSM 2782</strain>
    </source>
</reference>
<evidence type="ECO:0000256" key="1">
    <source>
        <dbReference type="ARBA" id="ARBA00022573"/>
    </source>
</evidence>
<sequence length="384" mass="42024">MEEFIVKNGKRLKCGYTTGSCAAAAVKACAVMLLGNTTVDEVIINTPKGIRLNLQIGDIYKQKESISCSVKKDAGDDPDVTNGIKIFAKVEKLEKEILIEGGSGVGRVTKSGLQCAVGEAAINPVPRQMIHEVLREVSGTYGYKGGFCIEISAENGEEIAKKTFNPRLGITGGISILGTSGIVEPMSEKALVETIHKEIDVRIAQNNKYFLITPGNFGRDFALQRLGLDIDKGLKCSNYIGETIDYSVYNNIKNILLIGHAGKLCKIAGGIMNTHSRTADCRCEIFAAHAALYGASKECISKIMQSMTTDEINVILREEGLEEAVNISILEKVKFHLNYRANHKANIEVVMFTDLNRQLQDRVYYQTSGAEDMIKELCKESEKG</sequence>
<dbReference type="EMBL" id="ACXX02000002">
    <property type="protein sequence ID" value="EGD48939.1"/>
    <property type="molecule type" value="Genomic_DNA"/>
</dbReference>
<dbReference type="HAMAP" id="MF_00787">
    <property type="entry name" value="CbiD"/>
    <property type="match status" value="1"/>
</dbReference>
<dbReference type="AlphaFoldDB" id="F1T8V7"/>
<evidence type="ECO:0000256" key="2">
    <source>
        <dbReference type="ARBA" id="ARBA00022603"/>
    </source>
</evidence>
<protein>
    <recommendedName>
        <fullName evidence="5">Cobalt-precorrin-5B C(1)-methyltransferase</fullName>
        <ecNumber evidence="5">2.1.1.195</ecNumber>
    </recommendedName>
    <alternativeName>
        <fullName evidence="5">Cobalt-precorrin-6A synthase</fullName>
    </alternativeName>
</protein>
<name>F1T8V7_9FIRM</name>
<proteinExistence type="inferred from homology"/>